<keyword evidence="3" id="KW-0808">Transferase</keyword>
<dbReference type="OrthoDB" id="9806653at2"/>
<dbReference type="Pfam" id="PF00534">
    <property type="entry name" value="Glycos_transf_1"/>
    <property type="match status" value="1"/>
</dbReference>
<keyword evidence="4" id="KW-1185">Reference proteome</keyword>
<dbReference type="InterPro" id="IPR028098">
    <property type="entry name" value="Glyco_trans_4-like_N"/>
</dbReference>
<evidence type="ECO:0000313" key="4">
    <source>
        <dbReference type="Proteomes" id="UP000199602"/>
    </source>
</evidence>
<evidence type="ECO:0000259" key="2">
    <source>
        <dbReference type="Pfam" id="PF13439"/>
    </source>
</evidence>
<dbReference type="STRING" id="206665.SAMN04488516_11326"/>
<feature type="domain" description="Glycosyltransferase subfamily 4-like N-terminal" evidence="2">
    <location>
        <begin position="14"/>
        <end position="163"/>
    </location>
</feature>
<evidence type="ECO:0000259" key="1">
    <source>
        <dbReference type="Pfam" id="PF00534"/>
    </source>
</evidence>
<protein>
    <submittedName>
        <fullName evidence="3">Glycosyltransferase involved in cell wall bisynthesis</fullName>
    </submittedName>
</protein>
<dbReference type="GO" id="GO:0016757">
    <property type="term" value="F:glycosyltransferase activity"/>
    <property type="evidence" value="ECO:0007669"/>
    <property type="project" value="InterPro"/>
</dbReference>
<proteinExistence type="predicted"/>
<accession>A0A1H0FMS5</accession>
<feature type="domain" description="Glycosyl transferase family 1" evidence="1">
    <location>
        <begin position="177"/>
        <end position="327"/>
    </location>
</feature>
<evidence type="ECO:0000313" key="3">
    <source>
        <dbReference type="EMBL" id="SDN95976.1"/>
    </source>
</evidence>
<dbReference type="AlphaFoldDB" id="A0A1H0FMS5"/>
<dbReference type="CDD" id="cd03801">
    <property type="entry name" value="GT4_PimA-like"/>
    <property type="match status" value="1"/>
</dbReference>
<dbReference type="EMBL" id="FNIN01000013">
    <property type="protein sequence ID" value="SDN95976.1"/>
    <property type="molecule type" value="Genomic_DNA"/>
</dbReference>
<dbReference type="PANTHER" id="PTHR12526">
    <property type="entry name" value="GLYCOSYLTRANSFERASE"/>
    <property type="match status" value="1"/>
</dbReference>
<dbReference type="Gene3D" id="3.40.50.2000">
    <property type="entry name" value="Glycogen Phosphorylase B"/>
    <property type="match status" value="2"/>
</dbReference>
<dbReference type="RefSeq" id="WP_092066193.1">
    <property type="nucleotide sequence ID" value="NZ_FNIN01000013.1"/>
</dbReference>
<reference evidence="3 4" key="1">
    <citation type="submission" date="2016-10" db="EMBL/GenBank/DDBJ databases">
        <authorList>
            <person name="de Groot N.N."/>
        </authorList>
    </citation>
    <scope>NUCLEOTIDE SEQUENCE [LARGE SCALE GENOMIC DNA]</scope>
    <source>
        <strain evidence="3 4">DSM 15269</strain>
    </source>
</reference>
<name>A0A1H0FMS5_9BACT</name>
<organism evidence="3 4">
    <name type="scientific">Desulfonauticus submarinus</name>
    <dbReference type="NCBI Taxonomy" id="206665"/>
    <lineage>
        <taxon>Bacteria</taxon>
        <taxon>Pseudomonadati</taxon>
        <taxon>Thermodesulfobacteriota</taxon>
        <taxon>Desulfovibrionia</taxon>
        <taxon>Desulfovibrionales</taxon>
        <taxon>Desulfonauticaceae</taxon>
        <taxon>Desulfonauticus</taxon>
    </lineage>
</organism>
<dbReference type="Proteomes" id="UP000199602">
    <property type="component" value="Unassembled WGS sequence"/>
</dbReference>
<gene>
    <name evidence="3" type="ORF">SAMN04488516_11326</name>
</gene>
<sequence length="351" mass="40167">MTIVVHIDLGKEWRGGQRQVYYLIEEQIKRTGLQIYLASPYNTPLLTKVKQNFTNVKTIGLYSSFEFDLRNIFKLYSYLNKKDFNIILHTHDAKGAGLGYILKKIFPHIKLIHTRRVSYKIKKIWAKRKYYSADLIVGVSKDICTALKLEGLNGKIVYIPSSIKKQRYVVKKDNRWHNPLRLGVIGALSPQKGHELLLRTLVKLNLDFELWIIGSGKLERFLQNLVHSLQLTNKVKFLGFVESNKVLSQLDILIVPSVDGEGSSATIKEGWASGVPVIASDLEANLELIKPNINGLIFKRKDPSSLLELIKKLLNNSELYEKLKATGLQEVNQYSPVAMEQAYWKIYNKNI</sequence>
<dbReference type="Pfam" id="PF13439">
    <property type="entry name" value="Glyco_transf_4"/>
    <property type="match status" value="1"/>
</dbReference>
<dbReference type="SUPFAM" id="SSF53756">
    <property type="entry name" value="UDP-Glycosyltransferase/glycogen phosphorylase"/>
    <property type="match status" value="1"/>
</dbReference>
<dbReference type="InterPro" id="IPR001296">
    <property type="entry name" value="Glyco_trans_1"/>
</dbReference>